<dbReference type="HAMAP" id="MF_00108">
    <property type="entry name" value="IspD"/>
    <property type="match status" value="1"/>
</dbReference>
<dbReference type="InterPro" id="IPR034683">
    <property type="entry name" value="IspD/TarI"/>
</dbReference>
<accession>A0ABR7LIS0</accession>
<comment type="function">
    <text evidence="3">Catalyzes the formation of 4-diphosphocytidyl-2-C-methyl-D-erythritol from CTP and 2-C-methyl-D-erythritol 4-phosphate (MEP).</text>
</comment>
<dbReference type="PANTHER" id="PTHR32125">
    <property type="entry name" value="2-C-METHYL-D-ERYTHRITOL 4-PHOSPHATE CYTIDYLYLTRANSFERASE, CHLOROPLASTIC"/>
    <property type="match status" value="1"/>
</dbReference>
<proteinExistence type="inferred from homology"/>
<dbReference type="CDD" id="cd02516">
    <property type="entry name" value="CDP-ME_synthetase"/>
    <property type="match status" value="1"/>
</dbReference>
<dbReference type="Pfam" id="PF01128">
    <property type="entry name" value="IspD"/>
    <property type="match status" value="1"/>
</dbReference>
<gene>
    <name evidence="3 4" type="primary">ispD</name>
    <name evidence="4" type="ORF">HKK74_04435</name>
</gene>
<evidence type="ECO:0000256" key="3">
    <source>
        <dbReference type="HAMAP-Rule" id="MF_00108"/>
    </source>
</evidence>
<comment type="catalytic activity">
    <reaction evidence="3">
        <text>2-C-methyl-D-erythritol 4-phosphate + CTP + H(+) = 4-CDP-2-C-methyl-D-erythritol + diphosphate</text>
        <dbReference type="Rhea" id="RHEA:13429"/>
        <dbReference type="ChEBI" id="CHEBI:15378"/>
        <dbReference type="ChEBI" id="CHEBI:33019"/>
        <dbReference type="ChEBI" id="CHEBI:37563"/>
        <dbReference type="ChEBI" id="CHEBI:57823"/>
        <dbReference type="ChEBI" id="CHEBI:58262"/>
        <dbReference type="EC" id="2.7.7.60"/>
    </reaction>
</comment>
<feature type="site" description="Transition state stabilizer" evidence="3">
    <location>
        <position position="22"/>
    </location>
</feature>
<dbReference type="Gene3D" id="3.90.550.10">
    <property type="entry name" value="Spore Coat Polysaccharide Biosynthesis Protein SpsA, Chain A"/>
    <property type="match status" value="1"/>
</dbReference>
<name>A0ABR7LIS0_9ACTN</name>
<reference evidence="4 5" key="1">
    <citation type="submission" date="2020-06" db="EMBL/GenBank/DDBJ databases">
        <title>Actinomadura xiongansis sp. nov., isolated from soil of Baiyangdian.</title>
        <authorList>
            <person name="Zhang X."/>
        </authorList>
    </citation>
    <scope>NUCLEOTIDE SEQUENCE [LARGE SCALE GENOMIC DNA]</scope>
    <source>
        <strain evidence="4 5">HBUM206468</strain>
    </source>
</reference>
<comment type="pathway">
    <text evidence="3">Isoprenoid biosynthesis; isopentenyl diphosphate biosynthesis via DXP pathway; isopentenyl diphosphate from 1-deoxy-D-xylulose 5-phosphate: step 2/6.</text>
</comment>
<dbReference type="GO" id="GO:0050518">
    <property type="term" value="F:2-C-methyl-D-erythritol 4-phosphate cytidylyltransferase activity"/>
    <property type="evidence" value="ECO:0007669"/>
    <property type="project" value="UniProtKB-EC"/>
</dbReference>
<dbReference type="SUPFAM" id="SSF53448">
    <property type="entry name" value="Nucleotide-diphospho-sugar transferases"/>
    <property type="match status" value="1"/>
</dbReference>
<dbReference type="InterPro" id="IPR029044">
    <property type="entry name" value="Nucleotide-diphossugar_trans"/>
</dbReference>
<dbReference type="NCBIfam" id="TIGR00453">
    <property type="entry name" value="ispD"/>
    <property type="match status" value="1"/>
</dbReference>
<dbReference type="InterPro" id="IPR050088">
    <property type="entry name" value="IspD/TarI_cytidylyltransf_bact"/>
</dbReference>
<keyword evidence="3" id="KW-0414">Isoprene biosynthesis</keyword>
<feature type="site" description="Positions MEP for the nucleophilic attack" evidence="3">
    <location>
        <position position="212"/>
    </location>
</feature>
<feature type="site" description="Transition state stabilizer" evidence="3">
    <location>
        <position position="15"/>
    </location>
</feature>
<dbReference type="InterPro" id="IPR001228">
    <property type="entry name" value="IspD"/>
</dbReference>
<evidence type="ECO:0000256" key="2">
    <source>
        <dbReference type="ARBA" id="ARBA00022695"/>
    </source>
</evidence>
<evidence type="ECO:0000313" key="5">
    <source>
        <dbReference type="Proteomes" id="UP000805614"/>
    </source>
</evidence>
<protein>
    <recommendedName>
        <fullName evidence="3">2-C-methyl-D-erythritol 4-phosphate cytidylyltransferase</fullName>
        <ecNumber evidence="3">2.7.7.60</ecNumber>
    </recommendedName>
    <alternativeName>
        <fullName evidence="3">4-diphosphocytidyl-2C-methyl-D-erythritol synthase</fullName>
    </alternativeName>
    <alternativeName>
        <fullName evidence="3">MEP cytidylyltransferase</fullName>
        <shortName evidence="3">MCT</shortName>
    </alternativeName>
</protein>
<dbReference type="Proteomes" id="UP000805614">
    <property type="component" value="Unassembled WGS sequence"/>
</dbReference>
<comment type="caution">
    <text evidence="4">The sequence shown here is derived from an EMBL/GenBank/DDBJ whole genome shotgun (WGS) entry which is preliminary data.</text>
</comment>
<keyword evidence="2 3" id="KW-0548">Nucleotidyltransferase</keyword>
<feature type="site" description="Positions MEP for the nucleophilic attack" evidence="3">
    <location>
        <position position="153"/>
    </location>
</feature>
<dbReference type="RefSeq" id="WP_187241736.1">
    <property type="nucleotide sequence ID" value="NZ_BAAAOK010000008.1"/>
</dbReference>
<evidence type="ECO:0000313" key="4">
    <source>
        <dbReference type="EMBL" id="MBC6464746.1"/>
    </source>
</evidence>
<evidence type="ECO:0000256" key="1">
    <source>
        <dbReference type="ARBA" id="ARBA00022679"/>
    </source>
</evidence>
<dbReference type="EMBL" id="JABVEC010000002">
    <property type="protein sequence ID" value="MBC6464746.1"/>
    <property type="molecule type" value="Genomic_DNA"/>
</dbReference>
<dbReference type="EC" id="2.7.7.60" evidence="3"/>
<keyword evidence="1 3" id="KW-0808">Transferase</keyword>
<comment type="similarity">
    <text evidence="3">Belongs to the IspD/TarI cytidylyltransferase family. IspD subfamily.</text>
</comment>
<sequence length="246" mass="26158">MTTIAVVLAGGTGQRVGSPLPKQLIEVGGRPILAHAIEAFDGCRPIDQILVVMAAGHLPAATRIAAPFPKVRAVIEGGASRSESTLAALAALAGEPDDTRVLLHDAARPFVDHAIIGRCLDALGRYDAVAVGLPSSDTIVAVEDDLVTGMPARQTLRRFQTPQGFRLGTVRRAYELAMADPDFTATDDCGVVHRYLPDVPIRLVEGSERNLKITHPLDIVLAEHIAGELAKDLPDRLPGKEDAHDL</sequence>
<organism evidence="4 5">
    <name type="scientific">Actinomadura alba</name>
    <dbReference type="NCBI Taxonomy" id="406431"/>
    <lineage>
        <taxon>Bacteria</taxon>
        <taxon>Bacillati</taxon>
        <taxon>Actinomycetota</taxon>
        <taxon>Actinomycetes</taxon>
        <taxon>Streptosporangiales</taxon>
        <taxon>Thermomonosporaceae</taxon>
        <taxon>Actinomadura</taxon>
    </lineage>
</organism>
<dbReference type="PANTHER" id="PTHR32125:SF4">
    <property type="entry name" value="2-C-METHYL-D-ERYTHRITOL 4-PHOSPHATE CYTIDYLYLTRANSFERASE, CHLOROPLASTIC"/>
    <property type="match status" value="1"/>
</dbReference>
<keyword evidence="5" id="KW-1185">Reference proteome</keyword>